<evidence type="ECO:0000256" key="1">
    <source>
        <dbReference type="ARBA" id="ARBA00022679"/>
    </source>
</evidence>
<proteinExistence type="inferred from homology"/>
<accession>A0A099NS86</accession>
<keyword evidence="1 2" id="KW-0808">Transferase</keyword>
<dbReference type="PROSITE" id="PS50991">
    <property type="entry name" value="PYR_CT"/>
    <property type="match status" value="1"/>
</dbReference>
<evidence type="ECO:0000313" key="6">
    <source>
        <dbReference type="EMBL" id="KGK35699.1"/>
    </source>
</evidence>
<dbReference type="Gene3D" id="3.20.20.70">
    <property type="entry name" value="Aldolase class I"/>
    <property type="match status" value="1"/>
</dbReference>
<dbReference type="eggNOG" id="KOG2367">
    <property type="taxonomic scope" value="Eukaryota"/>
</dbReference>
<reference evidence="7" key="1">
    <citation type="journal article" date="2014" name="Microb. Cell Fact.">
        <title>Exploiting Issatchenkia orientalis SD108 for succinic acid production.</title>
        <authorList>
            <person name="Xiao H."/>
            <person name="Shao Z."/>
            <person name="Jiang Y."/>
            <person name="Dole S."/>
            <person name="Zhao H."/>
        </authorList>
    </citation>
    <scope>NUCLEOTIDE SEQUENCE [LARGE SCALE GENOMIC DNA]</scope>
    <source>
        <strain evidence="7">SD108</strain>
    </source>
</reference>
<evidence type="ECO:0000259" key="4">
    <source>
        <dbReference type="PROSITE" id="PS50991"/>
    </source>
</evidence>
<dbReference type="PANTHER" id="PTHR10277">
    <property type="entry name" value="HOMOCITRATE SYNTHASE-RELATED"/>
    <property type="match status" value="1"/>
</dbReference>
<dbReference type="GO" id="GO:0004410">
    <property type="term" value="F:homocitrate synthase activity"/>
    <property type="evidence" value="ECO:0007669"/>
    <property type="project" value="TreeGrafter"/>
</dbReference>
<dbReference type="EMBL" id="JQFK01000419">
    <property type="protein sequence ID" value="KGK35693.1"/>
    <property type="molecule type" value="Genomic_DNA"/>
</dbReference>
<dbReference type="GO" id="GO:0019878">
    <property type="term" value="P:lysine biosynthetic process via aminoadipic acid"/>
    <property type="evidence" value="ECO:0007669"/>
    <property type="project" value="TreeGrafter"/>
</dbReference>
<comment type="similarity">
    <text evidence="2">Belongs to the alpha-IPM synthase/homocitrate synthase family.</text>
</comment>
<dbReference type="GO" id="GO:0005739">
    <property type="term" value="C:mitochondrion"/>
    <property type="evidence" value="ECO:0007669"/>
    <property type="project" value="TreeGrafter"/>
</dbReference>
<feature type="non-terminal residue" evidence="5">
    <location>
        <position position="90"/>
    </location>
</feature>
<dbReference type="AlphaFoldDB" id="A0A099NS86"/>
<evidence type="ECO:0000256" key="3">
    <source>
        <dbReference type="SAM" id="MobiDB-lite"/>
    </source>
</evidence>
<evidence type="ECO:0000256" key="2">
    <source>
        <dbReference type="RuleBase" id="RU003523"/>
    </source>
</evidence>
<name>A0A099NS86_PICKU</name>
<dbReference type="EMBL" id="JQFK01000415">
    <property type="protein sequence ID" value="KGK35699.1"/>
    <property type="molecule type" value="Genomic_DNA"/>
</dbReference>
<evidence type="ECO:0000313" key="5">
    <source>
        <dbReference type="EMBL" id="KGK35693.1"/>
    </source>
</evidence>
<dbReference type="InterPro" id="IPR050073">
    <property type="entry name" value="2-IPM_HCS-like"/>
</dbReference>
<protein>
    <recommendedName>
        <fullName evidence="4">Pyruvate carboxyltransferase domain-containing protein</fullName>
    </recommendedName>
</protein>
<comment type="caution">
    <text evidence="5">The sequence shown here is derived from an EMBL/GenBank/DDBJ whole genome shotgun (WGS) entry which is preliminary data.</text>
</comment>
<feature type="domain" description="Pyruvate carboxyltransferase" evidence="4">
    <location>
        <begin position="38"/>
        <end position="90"/>
    </location>
</feature>
<dbReference type="VEuPathDB" id="FungiDB:C5L36_0D05690"/>
<reference evidence="5" key="2">
    <citation type="submission" date="2014-08" db="EMBL/GenBank/DDBJ databases">
        <title>Exploiting Issatchenkia orientalis SD108 for Succinic Acid Production.</title>
        <authorList>
            <person name="Xiao H."/>
            <person name="Shao Z."/>
            <person name="Jiang Y."/>
            <person name="Dole S."/>
            <person name="Zhao H."/>
        </authorList>
    </citation>
    <scope>NUCLEOTIDE SEQUENCE [LARGE SCALE GENOMIC DNA]</scope>
    <source>
        <strain evidence="5">SD108</strain>
    </source>
</reference>
<dbReference type="PROSITE" id="PS00815">
    <property type="entry name" value="AIPM_HOMOCIT_SYNTH_1"/>
    <property type="match status" value="1"/>
</dbReference>
<dbReference type="Pfam" id="PF00682">
    <property type="entry name" value="HMGL-like"/>
    <property type="match status" value="1"/>
</dbReference>
<dbReference type="InterPro" id="IPR000891">
    <property type="entry name" value="PYR_CT"/>
</dbReference>
<dbReference type="PANTHER" id="PTHR10277:SF48">
    <property type="entry name" value="HOMOCITRATE SYNTHASE, CYTOSOLIC ISOZYME-RELATED"/>
    <property type="match status" value="1"/>
</dbReference>
<dbReference type="Proteomes" id="UP000029867">
    <property type="component" value="Unassembled WGS sequence"/>
</dbReference>
<feature type="region of interest" description="Disordered" evidence="3">
    <location>
        <begin position="1"/>
        <end position="30"/>
    </location>
</feature>
<dbReference type="InterPro" id="IPR013785">
    <property type="entry name" value="Aldolase_TIM"/>
</dbReference>
<dbReference type="InterPro" id="IPR002034">
    <property type="entry name" value="AIPM/Hcit_synth_CS"/>
</dbReference>
<dbReference type="HOGENOM" id="CLU_188776_0_0_1"/>
<dbReference type="SUPFAM" id="SSF51569">
    <property type="entry name" value="Aldolase"/>
    <property type="match status" value="1"/>
</dbReference>
<evidence type="ECO:0000313" key="7">
    <source>
        <dbReference type="Proteomes" id="UP000029867"/>
    </source>
</evidence>
<organism evidence="5 7">
    <name type="scientific">Pichia kudriavzevii</name>
    <name type="common">Yeast</name>
    <name type="synonym">Issatchenkia orientalis</name>
    <dbReference type="NCBI Taxonomy" id="4909"/>
    <lineage>
        <taxon>Eukaryota</taxon>
        <taxon>Fungi</taxon>
        <taxon>Dikarya</taxon>
        <taxon>Ascomycota</taxon>
        <taxon>Saccharomycotina</taxon>
        <taxon>Pichiomycetes</taxon>
        <taxon>Pichiales</taxon>
        <taxon>Pichiaceae</taxon>
        <taxon>Pichia</taxon>
    </lineage>
</organism>
<sequence>MSNNINDYQKVSEEQHKKVQVNPYGPNPSDYLSNVRSFQLIESTLREGEQFANAFFTTEKKIEIAKALDDFGVDYIELTSPVASEQSRAD</sequence>
<gene>
    <name evidence="6" type="ORF">JL09_g5151</name>
    <name evidence="5" type="ORF">JL09_g5158</name>
</gene>